<dbReference type="AlphaFoldDB" id="A0A917D1E1"/>
<proteinExistence type="predicted"/>
<dbReference type="Proteomes" id="UP000654257">
    <property type="component" value="Unassembled WGS sequence"/>
</dbReference>
<evidence type="ECO:0000259" key="1">
    <source>
        <dbReference type="Pfam" id="PF09348"/>
    </source>
</evidence>
<reference evidence="2" key="2">
    <citation type="submission" date="2020-09" db="EMBL/GenBank/DDBJ databases">
        <authorList>
            <person name="Sun Q."/>
            <person name="Sedlacek I."/>
        </authorList>
    </citation>
    <scope>NUCLEOTIDE SEQUENCE</scope>
    <source>
        <strain evidence="2">CCM 7905</strain>
    </source>
</reference>
<dbReference type="InterPro" id="IPR014457">
    <property type="entry name" value="UCP010260"/>
</dbReference>
<dbReference type="PIRSF" id="PIRSF010260">
    <property type="entry name" value="UCP010260"/>
    <property type="match status" value="1"/>
</dbReference>
<accession>A0A917D1E1</accession>
<dbReference type="PANTHER" id="PTHR34202">
    <property type="entry name" value="UPF0548 PROTEIN"/>
    <property type="match status" value="1"/>
</dbReference>
<evidence type="ECO:0000313" key="2">
    <source>
        <dbReference type="EMBL" id="GGG07388.1"/>
    </source>
</evidence>
<gene>
    <name evidence="2" type="ORF">GCM10007304_21770</name>
</gene>
<evidence type="ECO:0000313" key="3">
    <source>
        <dbReference type="Proteomes" id="UP000654257"/>
    </source>
</evidence>
<reference evidence="2" key="1">
    <citation type="journal article" date="2014" name="Int. J. Syst. Evol. Microbiol.">
        <title>Complete genome sequence of Corynebacterium casei LMG S-19264T (=DSM 44701T), isolated from a smear-ripened cheese.</title>
        <authorList>
            <consortium name="US DOE Joint Genome Institute (JGI-PGF)"/>
            <person name="Walter F."/>
            <person name="Albersmeier A."/>
            <person name="Kalinowski J."/>
            <person name="Ruckert C."/>
        </authorList>
    </citation>
    <scope>NUCLEOTIDE SEQUENCE</scope>
    <source>
        <strain evidence="2">CCM 7905</strain>
    </source>
</reference>
<dbReference type="Pfam" id="PF09348">
    <property type="entry name" value="DUF1990"/>
    <property type="match status" value="1"/>
</dbReference>
<name>A0A917D1E1_9NOCA</name>
<sequence>MYPAEAVRVRIGAMDLSAYADRPLTYDEVGATAGDMPPGYHHVDVRRRIGQGRQAFDLAGRRILEFDMHRGAGLRVRASTVRAEEGSIVVLGLGPISIPCRVVRIVDEPTRRGFVYGTLPGHPESGEESFVAEFDPATEEVSAHIRAFSRPGNKLVALGGPFNRATQKLMTGRYLSALARP</sequence>
<dbReference type="InterPro" id="IPR018960">
    <property type="entry name" value="DUF1990"/>
</dbReference>
<dbReference type="PANTHER" id="PTHR34202:SF1">
    <property type="entry name" value="UPF0548 PROTEIN"/>
    <property type="match status" value="1"/>
</dbReference>
<comment type="caution">
    <text evidence="2">The sequence shown here is derived from an EMBL/GenBank/DDBJ whole genome shotgun (WGS) entry which is preliminary data.</text>
</comment>
<protein>
    <recommendedName>
        <fullName evidence="1">DUF1990 domain-containing protein</fullName>
    </recommendedName>
</protein>
<keyword evidence="3" id="KW-1185">Reference proteome</keyword>
<feature type="domain" description="DUF1990" evidence="1">
    <location>
        <begin position="25"/>
        <end position="176"/>
    </location>
</feature>
<organism evidence="2 3">
    <name type="scientific">Rhodococcoides trifolii</name>
    <dbReference type="NCBI Taxonomy" id="908250"/>
    <lineage>
        <taxon>Bacteria</taxon>
        <taxon>Bacillati</taxon>
        <taxon>Actinomycetota</taxon>
        <taxon>Actinomycetes</taxon>
        <taxon>Mycobacteriales</taxon>
        <taxon>Nocardiaceae</taxon>
        <taxon>Rhodococcoides</taxon>
    </lineage>
</organism>
<dbReference type="EMBL" id="BMCU01000002">
    <property type="protein sequence ID" value="GGG07388.1"/>
    <property type="molecule type" value="Genomic_DNA"/>
</dbReference>